<feature type="compositionally biased region" description="Basic and acidic residues" evidence="1">
    <location>
        <begin position="92"/>
        <end position="107"/>
    </location>
</feature>
<sequence length="238" mass="26290">HLVAFVGSLIVEYEVAVVQEKQTEQHGEHEEGADQEDAAGLLHEQRTQCCTDLQEDGQRDGQHVSGAGVEVAAVHEVEVLRVQGHRSGAHHRPVDDHGQQREQEGHEEAQVAGTHAVVDPDTVVVEAVHTPVTDTWVVMGDSVSATNRIVTLRASLVYGPVRRVHRSQRGHVLRSHTARVHRAAQVERRGVDKHEQHGHQQVVLPGLEDVQQRQDVAHQDGVSSHDEATKHQLHHVVP</sequence>
<gene>
    <name evidence="2" type="ORF">EGW08_018516</name>
</gene>
<feature type="region of interest" description="Disordered" evidence="1">
    <location>
        <begin position="84"/>
        <end position="107"/>
    </location>
</feature>
<proteinExistence type="predicted"/>
<evidence type="ECO:0000313" key="2">
    <source>
        <dbReference type="EMBL" id="RUS73710.1"/>
    </source>
</evidence>
<feature type="non-terminal residue" evidence="2">
    <location>
        <position position="238"/>
    </location>
</feature>
<evidence type="ECO:0000313" key="3">
    <source>
        <dbReference type="Proteomes" id="UP000271974"/>
    </source>
</evidence>
<dbReference type="Proteomes" id="UP000271974">
    <property type="component" value="Unassembled WGS sequence"/>
</dbReference>
<dbReference type="AlphaFoldDB" id="A0A433SWM4"/>
<comment type="caution">
    <text evidence="2">The sequence shown here is derived from an EMBL/GenBank/DDBJ whole genome shotgun (WGS) entry which is preliminary data.</text>
</comment>
<reference evidence="2 3" key="1">
    <citation type="submission" date="2019-01" db="EMBL/GenBank/DDBJ databases">
        <title>A draft genome assembly of the solar-powered sea slug Elysia chlorotica.</title>
        <authorList>
            <person name="Cai H."/>
            <person name="Li Q."/>
            <person name="Fang X."/>
            <person name="Li J."/>
            <person name="Curtis N.E."/>
            <person name="Altenburger A."/>
            <person name="Shibata T."/>
            <person name="Feng M."/>
            <person name="Maeda T."/>
            <person name="Schwartz J.A."/>
            <person name="Shigenobu S."/>
            <person name="Lundholm N."/>
            <person name="Nishiyama T."/>
            <person name="Yang H."/>
            <person name="Hasebe M."/>
            <person name="Li S."/>
            <person name="Pierce S.K."/>
            <person name="Wang J."/>
        </authorList>
    </citation>
    <scope>NUCLEOTIDE SEQUENCE [LARGE SCALE GENOMIC DNA]</scope>
    <source>
        <strain evidence="2">EC2010</strain>
        <tissue evidence="2">Whole organism of an adult</tissue>
    </source>
</reference>
<accession>A0A433SWM4</accession>
<feature type="region of interest" description="Disordered" evidence="1">
    <location>
        <begin position="212"/>
        <end position="238"/>
    </location>
</feature>
<evidence type="ECO:0000256" key="1">
    <source>
        <dbReference type="SAM" id="MobiDB-lite"/>
    </source>
</evidence>
<dbReference type="EMBL" id="RQTK01000907">
    <property type="protein sequence ID" value="RUS73710.1"/>
    <property type="molecule type" value="Genomic_DNA"/>
</dbReference>
<feature type="compositionally biased region" description="Basic and acidic residues" evidence="1">
    <location>
        <begin position="212"/>
        <end position="230"/>
    </location>
</feature>
<keyword evidence="3" id="KW-1185">Reference proteome</keyword>
<organism evidence="2 3">
    <name type="scientific">Elysia chlorotica</name>
    <name type="common">Eastern emerald elysia</name>
    <name type="synonym">Sea slug</name>
    <dbReference type="NCBI Taxonomy" id="188477"/>
    <lineage>
        <taxon>Eukaryota</taxon>
        <taxon>Metazoa</taxon>
        <taxon>Spiralia</taxon>
        <taxon>Lophotrochozoa</taxon>
        <taxon>Mollusca</taxon>
        <taxon>Gastropoda</taxon>
        <taxon>Heterobranchia</taxon>
        <taxon>Euthyneura</taxon>
        <taxon>Panpulmonata</taxon>
        <taxon>Sacoglossa</taxon>
        <taxon>Placobranchoidea</taxon>
        <taxon>Plakobranchidae</taxon>
        <taxon>Elysia</taxon>
    </lineage>
</organism>
<feature type="non-terminal residue" evidence="2">
    <location>
        <position position="1"/>
    </location>
</feature>
<protein>
    <submittedName>
        <fullName evidence="2">Uncharacterized protein</fullName>
    </submittedName>
</protein>
<name>A0A433SWM4_ELYCH</name>